<name>A0AAT9TRN7_9CAUD</name>
<reference evidence="1" key="1">
    <citation type="submission" date="2023-01" db="EMBL/GenBank/DDBJ databases">
        <authorList>
            <person name="Sprotte S."/>
            <person name="Brinks E."/>
        </authorList>
    </citation>
    <scope>NUCLEOTIDE SEQUENCE</scope>
</reference>
<evidence type="ECO:0000313" key="1">
    <source>
        <dbReference type="EMBL" id="WDQ45509.1"/>
    </source>
</evidence>
<accession>A0AAT9TRN7</accession>
<organism evidence="1">
    <name type="scientific">Enterocloster phage PMBT24</name>
    <dbReference type="NCBI Taxonomy" id="3025413"/>
    <lineage>
        <taxon>Viruses</taxon>
        <taxon>Duplodnaviria</taxon>
        <taxon>Heunggongvirae</taxon>
        <taxon>Uroviricota</taxon>
        <taxon>Caudoviricetes</taxon>
    </lineage>
</organism>
<proteinExistence type="predicted"/>
<sequence length="194" mass="21145">MSPIKVLAICLSKINKINSKIESIPAALVFKASIDNVDLLPKNPSIGDMYNITVKSIYGEAGMNVAWNGTEWDALGSTIDMSQYYTKTEADTKFSYKSTSETVAGTAISQNLTSNVLYIFSDELTSLNITGLDGGNEPYNVIREWMFQFTSGATPTVLTLPTGVQSELVVSPNTIYQCSIVNNLLTFQGWKVSS</sequence>
<reference evidence="1" key="2">
    <citation type="journal article" date="2024" name="Heliyon">
        <title>Complete genome sequence of the novel virulent phage PMBT24 infecting Enterocloster bolteae from the human gut.</title>
        <authorList>
            <person name="Sprotte S."/>
            <person name="Brinks E."/>
            <person name="Neve H."/>
            <person name="Franz C.M.A.P."/>
        </authorList>
    </citation>
    <scope>NUCLEOTIDE SEQUENCE</scope>
</reference>
<dbReference type="EMBL" id="OQ326496">
    <property type="protein sequence ID" value="WDQ45509.1"/>
    <property type="molecule type" value="Genomic_DNA"/>
</dbReference>
<protein>
    <submittedName>
        <fullName evidence="1">Uncharacterized protein</fullName>
    </submittedName>
</protein>